<feature type="compositionally biased region" description="Polar residues" evidence="3">
    <location>
        <begin position="266"/>
        <end position="275"/>
    </location>
</feature>
<evidence type="ECO:0000259" key="4">
    <source>
        <dbReference type="PROSITE" id="PS51035"/>
    </source>
</evidence>
<feature type="region of interest" description="Disordered" evidence="3">
    <location>
        <begin position="202"/>
        <end position="437"/>
    </location>
</feature>
<feature type="compositionally biased region" description="Basic and acidic residues" evidence="3">
    <location>
        <begin position="402"/>
        <end position="433"/>
    </location>
</feature>
<keyword evidence="2" id="KW-0175">Coiled coil</keyword>
<dbReference type="SUPFAM" id="SSF63491">
    <property type="entry name" value="BAG domain"/>
    <property type="match status" value="1"/>
</dbReference>
<feature type="region of interest" description="Disordered" evidence="3">
    <location>
        <begin position="594"/>
        <end position="614"/>
    </location>
</feature>
<dbReference type="EMBL" id="OIVN01000710">
    <property type="protein sequence ID" value="SPC84430.1"/>
    <property type="molecule type" value="Genomic_DNA"/>
</dbReference>
<dbReference type="GO" id="GO:0051087">
    <property type="term" value="F:protein-folding chaperone binding"/>
    <property type="evidence" value="ECO:0007669"/>
    <property type="project" value="InterPro"/>
</dbReference>
<dbReference type="InterPro" id="IPR036533">
    <property type="entry name" value="BAG_dom_sf"/>
</dbReference>
<dbReference type="AlphaFoldDB" id="A0A2N9FBP0"/>
<organism evidence="5">
    <name type="scientific">Fagus sylvatica</name>
    <name type="common">Beechnut</name>
    <dbReference type="NCBI Taxonomy" id="28930"/>
    <lineage>
        <taxon>Eukaryota</taxon>
        <taxon>Viridiplantae</taxon>
        <taxon>Streptophyta</taxon>
        <taxon>Embryophyta</taxon>
        <taxon>Tracheophyta</taxon>
        <taxon>Spermatophyta</taxon>
        <taxon>Magnoliopsida</taxon>
        <taxon>eudicotyledons</taxon>
        <taxon>Gunneridae</taxon>
        <taxon>Pentapetalae</taxon>
        <taxon>rosids</taxon>
        <taxon>fabids</taxon>
        <taxon>Fagales</taxon>
        <taxon>Fagaceae</taxon>
        <taxon>Fagus</taxon>
    </lineage>
</organism>
<evidence type="ECO:0000256" key="3">
    <source>
        <dbReference type="SAM" id="MobiDB-lite"/>
    </source>
</evidence>
<gene>
    <name evidence="5" type="ORF">FSB_LOCUS12312</name>
</gene>
<feature type="compositionally biased region" description="Polar residues" evidence="3">
    <location>
        <begin position="321"/>
        <end position="338"/>
    </location>
</feature>
<feature type="compositionally biased region" description="Low complexity" evidence="3">
    <location>
        <begin position="354"/>
        <end position="366"/>
    </location>
</feature>
<protein>
    <recommendedName>
        <fullName evidence="4">BAG domain-containing protein</fullName>
    </recommendedName>
</protein>
<dbReference type="Gene3D" id="1.20.58.120">
    <property type="entry name" value="BAG domain"/>
    <property type="match status" value="1"/>
</dbReference>
<name>A0A2N9FBP0_FAGSY</name>
<dbReference type="SMART" id="SM00264">
    <property type="entry name" value="BAG"/>
    <property type="match status" value="1"/>
</dbReference>
<dbReference type="CDD" id="cd23767">
    <property type="entry name" value="IQCD"/>
    <property type="match status" value="1"/>
</dbReference>
<dbReference type="Pfam" id="PF02179">
    <property type="entry name" value="BAG"/>
    <property type="match status" value="1"/>
</dbReference>
<evidence type="ECO:0000256" key="2">
    <source>
        <dbReference type="SAM" id="Coils"/>
    </source>
</evidence>
<sequence>MEVMKSDAANPHLAYECRPWPYGGNYGSNSMPWHSCCNHNSFTGYYSFRPPYPHFPPPSPMPCCGGHPHPAYHEAYPVHYIPPPHYSMEQYMPGNYNCCACPNHAVHSQKEDKSVKIEEQVPEDFEMKGSESLEPIQEKNYPYPFVWIPPEYMKGKEHRKPFESETDQVQAPLATTMKPHESLESNGWFPLDIGSLLQGADEKRNQNQQNEDKRTQFPFPIIWMPSSYDKKGEAGKKDNREMGHTPETAKDKETPYTFKFIPLNPPQSHDFTNEPTENEKNSESQADSEVSMGEKGANPKSIPVKQMELHKDDSSEDTQSRGRSVNTINKRQSSSPPKTSRLPPVCLRVDPLFRNKNGNGRSRSSSPPAPKGHSKETSNVSSTSTAASSLKNKTLQVSKSQDSNKEVQPGKKENVIEVVERKTSEDKDKDLRDGSQTQFLVDPLIDSQEEVSTKSTEEQIEAKKGMDSAKIVGDEGKFKKKTLSDEEAAVLIQSAYHGYEVRKWEPLKKLKKIAEVHQQVTDVRNRIQNLESSSDLQRDDKQKLVIGETIMRLLLELDTIQGLHPIVRDIRKSLVRELVTLQEKLDSLMIKKPEKAEERAEEVEGLGKSSPERNCNSSLGLVEAHKSMLPVVSSCQTEETLGSTFNDKEGHEKPEDENSILPVASGAVLKEAEPQQIMEQKVEVLNGELDFCQEAVKGVENENIVYPELEQSSELPLVGEEKIKSEIEFTGVTDEEPTVLESQKDDQISMAKNEVQQNWLEELPLGVTNDGPAVSKFEKHEQVETDGDGKFNVTVDVISPDDENQTLTQLVQQPLDIPEEEKSIAESIDCVNIGNQKYEELPGVGNATLAVEPPPRQIDSNELQVASELVDPQPTIPVVKTEGHSEVHGDVYEGVNDANYTCSPVLEDAGVTTPEMEVPFWENKDNVEPRVSLGEEKKDAMKEAQEEDEHKSQDEEVVIDQAIGTETKEEEVPLYFEKVEGQGEPLPLSPAAGQVSVNECNLGMESDKKLIEENEKLREMMEKLIAAGKEQLTVISNLTGRVKDLEKKLAKKKKLRARHYGKAKSRSSCV</sequence>
<dbReference type="GO" id="GO:0009506">
    <property type="term" value="C:plasmodesma"/>
    <property type="evidence" value="ECO:0007669"/>
    <property type="project" value="TreeGrafter"/>
</dbReference>
<dbReference type="InterPro" id="IPR003103">
    <property type="entry name" value="BAG_domain"/>
</dbReference>
<feature type="region of interest" description="Disordered" evidence="3">
    <location>
        <begin position="930"/>
        <end position="954"/>
    </location>
</feature>
<dbReference type="PROSITE" id="PS51035">
    <property type="entry name" value="BAG"/>
    <property type="match status" value="1"/>
</dbReference>
<reference evidence="5" key="1">
    <citation type="submission" date="2018-02" db="EMBL/GenBank/DDBJ databases">
        <authorList>
            <person name="Cohen D.B."/>
            <person name="Kent A.D."/>
        </authorList>
    </citation>
    <scope>NUCLEOTIDE SEQUENCE</scope>
</reference>
<keyword evidence="1" id="KW-0143">Chaperone</keyword>
<dbReference type="GO" id="GO:0006457">
    <property type="term" value="P:protein folding"/>
    <property type="evidence" value="ECO:0007669"/>
    <property type="project" value="TreeGrafter"/>
</dbReference>
<feature type="compositionally biased region" description="Basic and acidic residues" evidence="3">
    <location>
        <begin position="228"/>
        <end position="254"/>
    </location>
</feature>
<dbReference type="PANTHER" id="PTHR33322:SF16">
    <property type="entry name" value="BAG FAMILY MOLECULAR CHAPERONE REGULATOR 6"/>
    <property type="match status" value="1"/>
</dbReference>
<evidence type="ECO:0000313" key="5">
    <source>
        <dbReference type="EMBL" id="SPC84430.1"/>
    </source>
</evidence>
<feature type="compositionally biased region" description="Polar residues" evidence="3">
    <location>
        <begin position="390"/>
        <end position="401"/>
    </location>
</feature>
<accession>A0A2N9FBP0</accession>
<proteinExistence type="predicted"/>
<dbReference type="PANTHER" id="PTHR33322">
    <property type="entry name" value="BAG DOMAIN CONTAINING PROTEIN, EXPRESSED"/>
    <property type="match status" value="1"/>
</dbReference>
<feature type="domain" description="BAG" evidence="4">
    <location>
        <begin position="512"/>
        <end position="589"/>
    </location>
</feature>
<feature type="coiled-coil region" evidence="2">
    <location>
        <begin position="1007"/>
        <end position="1055"/>
    </location>
</feature>
<dbReference type="FunFam" id="1.20.58.120:FF:000010">
    <property type="entry name" value="BAG family molecular chaperone regulator 6"/>
    <property type="match status" value="1"/>
</dbReference>
<dbReference type="InterPro" id="IPR040400">
    <property type="entry name" value="BAG5/6/7/8"/>
</dbReference>
<evidence type="ECO:0000256" key="1">
    <source>
        <dbReference type="ARBA" id="ARBA00023186"/>
    </source>
</evidence>
<feature type="compositionally biased region" description="Basic and acidic residues" evidence="3">
    <location>
        <begin position="202"/>
        <end position="215"/>
    </location>
</feature>